<evidence type="ECO:0000313" key="2">
    <source>
        <dbReference type="EMBL" id="KXZ58223.1"/>
    </source>
</evidence>
<gene>
    <name evidence="2" type="ORF">Bravens_01261</name>
    <name evidence="3" type="ORF">CYJ40_01430</name>
</gene>
<accession>A0A150H7Z2</accession>
<dbReference type="EMBL" id="LQQC01000010">
    <property type="protein sequence ID" value="KXZ58223.1"/>
    <property type="molecule type" value="Genomic_DNA"/>
</dbReference>
<feature type="transmembrane region" description="Helical" evidence="1">
    <location>
        <begin position="30"/>
        <end position="50"/>
    </location>
</feature>
<keyword evidence="1" id="KW-0472">Membrane</keyword>
<keyword evidence="5" id="KW-1185">Reference proteome</keyword>
<protein>
    <submittedName>
        <fullName evidence="2">Uncharacterized protein</fullName>
    </submittedName>
</protein>
<dbReference type="Proteomes" id="UP000243589">
    <property type="component" value="Unassembled WGS sequence"/>
</dbReference>
<reference evidence="3 4" key="2">
    <citation type="submission" date="2017-12" db="EMBL/GenBank/DDBJ databases">
        <title>Phylogenetic diversity of female urinary microbiome.</title>
        <authorList>
            <person name="Thomas-White K."/>
            <person name="Wolfe A.J."/>
        </authorList>
    </citation>
    <scope>NUCLEOTIDE SEQUENCE [LARGE SCALE GENOMIC DNA]</scope>
    <source>
        <strain evidence="3 4">UMB0426</strain>
    </source>
</reference>
<dbReference type="AlphaFoldDB" id="A0A150H7Z2"/>
<dbReference type="EMBL" id="PKGO01000001">
    <property type="protein sequence ID" value="PKY71445.1"/>
    <property type="molecule type" value="Genomic_DNA"/>
</dbReference>
<evidence type="ECO:0000313" key="4">
    <source>
        <dbReference type="Proteomes" id="UP000242755"/>
    </source>
</evidence>
<feature type="transmembrane region" description="Helical" evidence="1">
    <location>
        <begin position="62"/>
        <end position="83"/>
    </location>
</feature>
<evidence type="ECO:0000313" key="5">
    <source>
        <dbReference type="Proteomes" id="UP000243589"/>
    </source>
</evidence>
<dbReference type="PATRIC" id="fig|479117.4.peg.1256"/>
<evidence type="ECO:0000256" key="1">
    <source>
        <dbReference type="SAM" id="Phobius"/>
    </source>
</evidence>
<proteinExistence type="predicted"/>
<evidence type="ECO:0000313" key="3">
    <source>
        <dbReference type="EMBL" id="PKY71445.1"/>
    </source>
</evidence>
<feature type="transmembrane region" description="Helical" evidence="1">
    <location>
        <begin position="103"/>
        <end position="128"/>
    </location>
</feature>
<comment type="caution">
    <text evidence="2">The sequence shown here is derived from an EMBL/GenBank/DDBJ whole genome shotgun (WGS) entry which is preliminary data.</text>
</comment>
<reference evidence="2 5" key="1">
    <citation type="submission" date="2016-01" db="EMBL/GenBank/DDBJ databases">
        <title>Use of Whole Genome Sequencing to ascertain that Brevibacterium massiliense (Roux, Raoult 2009) is a later heterotypic synonym of Brevibacterium ravenspurgense (Mages 2008).</title>
        <authorList>
            <person name="Bernier A.-M."/>
            <person name="Burdz T."/>
            <person name="Huynh C."/>
            <person name="Pachecho A.L."/>
            <person name="Wiebe D."/>
            <person name="Bonner C."/>
            <person name="Bernard K."/>
        </authorList>
    </citation>
    <scope>NUCLEOTIDE SEQUENCE [LARGE SCALE GENOMIC DNA]</scope>
    <source>
        <strain evidence="2 5">CCUG56047</strain>
    </source>
</reference>
<keyword evidence="1" id="KW-1133">Transmembrane helix</keyword>
<organism evidence="2 5">
    <name type="scientific">Brevibacterium ravenspurgense</name>
    <dbReference type="NCBI Taxonomy" id="479117"/>
    <lineage>
        <taxon>Bacteria</taxon>
        <taxon>Bacillati</taxon>
        <taxon>Actinomycetota</taxon>
        <taxon>Actinomycetes</taxon>
        <taxon>Micrococcales</taxon>
        <taxon>Brevibacteriaceae</taxon>
        <taxon>Brevibacterium</taxon>
    </lineage>
</organism>
<dbReference type="Proteomes" id="UP000242755">
    <property type="component" value="Unassembled WGS sequence"/>
</dbReference>
<name>A0A150H7Z2_9MICO</name>
<sequence length="138" mass="14862">MVSALAGGFTIQTLYSFGFAAYLNIPEGHRWPPVVAAGLMTLVLAVGAWGRERKMARIAKTAAISAVAFILSNALLAQIDALVQAQIFMSVSHVVSDVLMRIFYFFILTGEAWSSFFISMAVAALITTPAAPPSHTRR</sequence>
<keyword evidence="1" id="KW-0812">Transmembrane</keyword>